<reference evidence="16 17" key="1">
    <citation type="submission" date="2017-10" db="EMBL/GenBank/DDBJ databases">
        <title>The draft genome sequence of Williamsia sp. BULT 1.1 isolated from the semi-arid grassland soils from South Africa.</title>
        <authorList>
            <person name="Kabwe M.H."/>
            <person name="Govender N."/>
            <person name="Mutseka Lunga P."/>
            <person name="Vikram S."/>
            <person name="Makhalanyane T.P."/>
        </authorList>
    </citation>
    <scope>NUCLEOTIDE SEQUENCE [LARGE SCALE GENOMIC DNA]</scope>
    <source>
        <strain evidence="16 17">BULT 1.1</strain>
    </source>
</reference>
<evidence type="ECO:0000256" key="6">
    <source>
        <dbReference type="ARBA" id="ARBA00022801"/>
    </source>
</evidence>
<dbReference type="SMART" id="SM01232">
    <property type="entry name" value="H2TH"/>
    <property type="match status" value="1"/>
</dbReference>
<dbReference type="Pfam" id="PF01149">
    <property type="entry name" value="Fapy_DNA_glyco"/>
    <property type="match status" value="1"/>
</dbReference>
<dbReference type="SUPFAM" id="SSF46946">
    <property type="entry name" value="S13-like H2TH domain"/>
    <property type="match status" value="1"/>
</dbReference>
<keyword evidence="7" id="KW-0862">Zinc</keyword>
<dbReference type="SUPFAM" id="SSF81624">
    <property type="entry name" value="N-terminal domain of MutM-like DNA repair proteins"/>
    <property type="match status" value="1"/>
</dbReference>
<protein>
    <recommendedName>
        <fullName evidence="2">DNA-(apurinic or apyrimidinic site) lyase</fullName>
        <ecNumber evidence="2">4.2.99.18</ecNumber>
    </recommendedName>
</protein>
<comment type="caution">
    <text evidence="16">The sequence shown here is derived from an EMBL/GenBank/DDBJ whole genome shotgun (WGS) entry which is preliminary data.</text>
</comment>
<evidence type="ECO:0000256" key="5">
    <source>
        <dbReference type="ARBA" id="ARBA00022771"/>
    </source>
</evidence>
<evidence type="ECO:0000259" key="15">
    <source>
        <dbReference type="PROSITE" id="PS51068"/>
    </source>
</evidence>
<evidence type="ECO:0000256" key="12">
    <source>
        <dbReference type="ARBA" id="ARBA00023295"/>
    </source>
</evidence>
<keyword evidence="12" id="KW-0326">Glycosidase</keyword>
<keyword evidence="5 13" id="KW-0863">Zinc-finger</keyword>
<keyword evidence="4" id="KW-0227">DNA damage</keyword>
<feature type="domain" description="FPG-type" evidence="14">
    <location>
        <begin position="219"/>
        <end position="258"/>
    </location>
</feature>
<dbReference type="PROSITE" id="PS51068">
    <property type="entry name" value="FPG_CAT"/>
    <property type="match status" value="1"/>
</dbReference>
<dbReference type="PANTHER" id="PTHR42697">
    <property type="entry name" value="ENDONUCLEASE 8"/>
    <property type="match status" value="1"/>
</dbReference>
<dbReference type="EC" id="4.2.99.18" evidence="2"/>
<evidence type="ECO:0000256" key="2">
    <source>
        <dbReference type="ARBA" id="ARBA00012720"/>
    </source>
</evidence>
<evidence type="ECO:0000313" key="17">
    <source>
        <dbReference type="Proteomes" id="UP000225108"/>
    </source>
</evidence>
<evidence type="ECO:0000256" key="11">
    <source>
        <dbReference type="ARBA" id="ARBA00023268"/>
    </source>
</evidence>
<gene>
    <name evidence="16" type="ORF">CSW57_02385</name>
</gene>
<evidence type="ECO:0000313" key="16">
    <source>
        <dbReference type="EMBL" id="PHV68910.1"/>
    </source>
</evidence>
<dbReference type="SUPFAM" id="SSF57716">
    <property type="entry name" value="Glucocorticoid receptor-like (DNA-binding domain)"/>
    <property type="match status" value="1"/>
</dbReference>
<organism evidence="16 17">
    <name type="scientific">Williamsia marianensis</name>
    <dbReference type="NCBI Taxonomy" id="85044"/>
    <lineage>
        <taxon>Bacteria</taxon>
        <taxon>Bacillati</taxon>
        <taxon>Actinomycetota</taxon>
        <taxon>Actinomycetes</taxon>
        <taxon>Mycobacteriales</taxon>
        <taxon>Nocardiaceae</taxon>
        <taxon>Williamsia</taxon>
    </lineage>
</organism>
<keyword evidence="11" id="KW-0511">Multifunctional enzyme</keyword>
<keyword evidence="9" id="KW-0234">DNA repair</keyword>
<keyword evidence="10" id="KW-0456">Lyase</keyword>
<dbReference type="Gene3D" id="1.10.8.50">
    <property type="match status" value="1"/>
</dbReference>
<evidence type="ECO:0000256" key="3">
    <source>
        <dbReference type="ARBA" id="ARBA00022723"/>
    </source>
</evidence>
<dbReference type="RefSeq" id="WP_099381985.1">
    <property type="nucleotide sequence ID" value="NZ_PEBD01000004.1"/>
</dbReference>
<keyword evidence="3" id="KW-0479">Metal-binding</keyword>
<sequence length="260" mass="29161">MPEGDTVHQAAGRLHRALAGKVLTRCDVRVPRYATVDLSGRTVDEVIARGKHLLIRVGDRTVHSHLKMEGRWDIYAKGARWRRPGFKARIILETEKVQAVGFELGKLEILRRDHEDEAVGHLGPDLLGPDWNAQTAVDHLAADLTRPIGLALLDQRNLAGIGNVFRVEMCFLRRVHPAVPTGEAGDLAEWVDLAKQLLEYNRTRANRVTNVDRNGERFWVYGRAGRSCRRCGTTIERGDLGGNADLDRVIYWCPTCQPPP</sequence>
<dbReference type="InterPro" id="IPR015886">
    <property type="entry name" value="H2TH_FPG"/>
</dbReference>
<dbReference type="CDD" id="cd08971">
    <property type="entry name" value="AcNei2_N"/>
    <property type="match status" value="1"/>
</dbReference>
<dbReference type="GO" id="GO:0003684">
    <property type="term" value="F:damaged DNA binding"/>
    <property type="evidence" value="ECO:0007669"/>
    <property type="project" value="InterPro"/>
</dbReference>
<dbReference type="InterPro" id="IPR012319">
    <property type="entry name" value="FPG_cat"/>
</dbReference>
<dbReference type="PANTHER" id="PTHR42697:SF1">
    <property type="entry name" value="ENDONUCLEASE 8"/>
    <property type="match status" value="1"/>
</dbReference>
<evidence type="ECO:0000256" key="7">
    <source>
        <dbReference type="ARBA" id="ARBA00022833"/>
    </source>
</evidence>
<dbReference type="GO" id="GO:0006284">
    <property type="term" value="P:base-excision repair"/>
    <property type="evidence" value="ECO:0007669"/>
    <property type="project" value="InterPro"/>
</dbReference>
<proteinExistence type="inferred from homology"/>
<dbReference type="SMART" id="SM00898">
    <property type="entry name" value="Fapy_DNA_glyco"/>
    <property type="match status" value="1"/>
</dbReference>
<feature type="domain" description="Formamidopyrimidine-DNA glycosylase catalytic" evidence="15">
    <location>
        <begin position="2"/>
        <end position="159"/>
    </location>
</feature>
<dbReference type="InterPro" id="IPR000214">
    <property type="entry name" value="Znf_DNA_glyclase/AP_lyase"/>
</dbReference>
<dbReference type="InterPro" id="IPR044090">
    <property type="entry name" value="Nei2_N"/>
</dbReference>
<keyword evidence="6" id="KW-0378">Hydrolase</keyword>
<dbReference type="InterPro" id="IPR010979">
    <property type="entry name" value="Ribosomal_uS13-like_H2TH"/>
</dbReference>
<evidence type="ECO:0000256" key="1">
    <source>
        <dbReference type="ARBA" id="ARBA00009409"/>
    </source>
</evidence>
<evidence type="ECO:0000256" key="13">
    <source>
        <dbReference type="PROSITE-ProRule" id="PRU00391"/>
    </source>
</evidence>
<dbReference type="PROSITE" id="PS51066">
    <property type="entry name" value="ZF_FPG_2"/>
    <property type="match status" value="1"/>
</dbReference>
<accession>A0A2G3PT41</accession>
<dbReference type="Gene3D" id="3.20.190.10">
    <property type="entry name" value="MutM-like, N-terminal"/>
    <property type="match status" value="1"/>
</dbReference>
<evidence type="ECO:0000256" key="8">
    <source>
        <dbReference type="ARBA" id="ARBA00023125"/>
    </source>
</evidence>
<dbReference type="EMBL" id="PEBD01000004">
    <property type="protein sequence ID" value="PHV68910.1"/>
    <property type="molecule type" value="Genomic_DNA"/>
</dbReference>
<comment type="similarity">
    <text evidence="1">Belongs to the FPG family.</text>
</comment>
<dbReference type="GO" id="GO:0008270">
    <property type="term" value="F:zinc ion binding"/>
    <property type="evidence" value="ECO:0007669"/>
    <property type="project" value="UniProtKB-KW"/>
</dbReference>
<dbReference type="Pfam" id="PF06831">
    <property type="entry name" value="H2TH"/>
    <property type="match status" value="1"/>
</dbReference>
<dbReference type="GO" id="GO:0140078">
    <property type="term" value="F:class I DNA-(apurinic or apyrimidinic site) endonuclease activity"/>
    <property type="evidence" value="ECO:0007669"/>
    <property type="project" value="UniProtKB-EC"/>
</dbReference>
<dbReference type="GO" id="GO:0000703">
    <property type="term" value="F:oxidized pyrimidine nucleobase lesion DNA N-glycosylase activity"/>
    <property type="evidence" value="ECO:0007669"/>
    <property type="project" value="TreeGrafter"/>
</dbReference>
<evidence type="ECO:0000256" key="10">
    <source>
        <dbReference type="ARBA" id="ARBA00023239"/>
    </source>
</evidence>
<name>A0A2G3PT41_WILMA</name>
<keyword evidence="8" id="KW-0238">DNA-binding</keyword>
<dbReference type="InterPro" id="IPR035937">
    <property type="entry name" value="FPG_N"/>
</dbReference>
<dbReference type="AlphaFoldDB" id="A0A2G3PT41"/>
<evidence type="ECO:0000259" key="14">
    <source>
        <dbReference type="PROSITE" id="PS51066"/>
    </source>
</evidence>
<evidence type="ECO:0000256" key="9">
    <source>
        <dbReference type="ARBA" id="ARBA00023204"/>
    </source>
</evidence>
<dbReference type="Proteomes" id="UP000225108">
    <property type="component" value="Unassembled WGS sequence"/>
</dbReference>
<evidence type="ECO:0000256" key="4">
    <source>
        <dbReference type="ARBA" id="ARBA00022763"/>
    </source>
</evidence>